<evidence type="ECO:0000313" key="3">
    <source>
        <dbReference type="Proteomes" id="UP000192247"/>
    </source>
</evidence>
<organism evidence="2 3">
    <name type="scientific">Tropilaelaps mercedesae</name>
    <dbReference type="NCBI Taxonomy" id="418985"/>
    <lineage>
        <taxon>Eukaryota</taxon>
        <taxon>Metazoa</taxon>
        <taxon>Ecdysozoa</taxon>
        <taxon>Arthropoda</taxon>
        <taxon>Chelicerata</taxon>
        <taxon>Arachnida</taxon>
        <taxon>Acari</taxon>
        <taxon>Parasitiformes</taxon>
        <taxon>Mesostigmata</taxon>
        <taxon>Gamasina</taxon>
        <taxon>Dermanyssoidea</taxon>
        <taxon>Laelapidae</taxon>
        <taxon>Tropilaelaps</taxon>
    </lineage>
</organism>
<comment type="caution">
    <text evidence="2">The sequence shown here is derived from an EMBL/GenBank/DDBJ whole genome shotgun (WGS) entry which is preliminary data.</text>
</comment>
<dbReference type="STRING" id="418985.A0A1V9XEF7"/>
<dbReference type="InterPro" id="IPR037445">
    <property type="entry name" value="MAGE"/>
</dbReference>
<feature type="domain" description="MAGE" evidence="1">
    <location>
        <begin position="13"/>
        <end position="199"/>
    </location>
</feature>
<dbReference type="InParanoid" id="A0A1V9XEF7"/>
<dbReference type="EMBL" id="MNPL01013023">
    <property type="protein sequence ID" value="OQR71935.1"/>
    <property type="molecule type" value="Genomic_DNA"/>
</dbReference>
<dbReference type="OrthoDB" id="205198at2759"/>
<dbReference type="PANTHER" id="PTHR11736">
    <property type="entry name" value="MELANOMA-ASSOCIATED ANTIGEN MAGE ANTIGEN"/>
    <property type="match status" value="1"/>
</dbReference>
<dbReference type="FunCoup" id="A0A1V9XEF7">
    <property type="interactions" value="426"/>
</dbReference>
<accession>A0A1V9XEF7</accession>
<sequence>MSNEGSPDAVVDLTVMASNLAHFLLIQERSRLGVKKADIVEKILKGNSGLLRDVMLEANRILEHNLGYKIQEVPGKRVYIVTNTMDFSCLEAYLTPDKHWEHVRGLICIILSLILMSSGESIEESQLWGFLQQINVNRDDKRHPVFGDVEKMIKSTLVKQHYLDYVKEKNGSGKFSWGFRAQHEFKPMELLRFVADVYGDGKSASDFTTTYKRIFELEKEVVQSAEQES</sequence>
<proteinExistence type="predicted"/>
<protein>
    <submittedName>
        <fullName evidence="2">Melanoma-associated antigen G1-like</fullName>
    </submittedName>
</protein>
<dbReference type="Pfam" id="PF01454">
    <property type="entry name" value="MAGE"/>
    <property type="match status" value="1"/>
</dbReference>
<dbReference type="AlphaFoldDB" id="A0A1V9XEF7"/>
<dbReference type="InterPro" id="IPR002190">
    <property type="entry name" value="MHD_dom"/>
</dbReference>
<dbReference type="InterPro" id="IPR041899">
    <property type="entry name" value="MAGE_WH2"/>
</dbReference>
<dbReference type="FunFam" id="1.10.10.1210:FF:000001">
    <property type="entry name" value="melanoma-associated antigen D1"/>
    <property type="match status" value="1"/>
</dbReference>
<evidence type="ECO:0000259" key="1">
    <source>
        <dbReference type="PROSITE" id="PS50838"/>
    </source>
</evidence>
<keyword evidence="3" id="KW-1185">Reference proteome</keyword>
<dbReference type="Gene3D" id="1.10.10.1200">
    <property type="entry name" value="MAGE homology domain, winged helix WH1 motif"/>
    <property type="match status" value="1"/>
</dbReference>
<name>A0A1V9XEF7_9ACAR</name>
<dbReference type="PANTHER" id="PTHR11736:SF14">
    <property type="entry name" value="NSE3 HOMOLOG, SMC5-SMC6 COMPLEX COMPONENT"/>
    <property type="match status" value="1"/>
</dbReference>
<dbReference type="Proteomes" id="UP000192247">
    <property type="component" value="Unassembled WGS sequence"/>
</dbReference>
<dbReference type="SMART" id="SM01373">
    <property type="entry name" value="MAGE"/>
    <property type="match status" value="1"/>
</dbReference>
<reference evidence="2 3" key="1">
    <citation type="journal article" date="2017" name="Gigascience">
        <title>Draft genome of the honey bee ectoparasitic mite, Tropilaelaps mercedesae, is shaped by the parasitic life history.</title>
        <authorList>
            <person name="Dong X."/>
            <person name="Armstrong S.D."/>
            <person name="Xia D."/>
            <person name="Makepeace B.L."/>
            <person name="Darby A.C."/>
            <person name="Kadowaki T."/>
        </authorList>
    </citation>
    <scope>NUCLEOTIDE SEQUENCE [LARGE SCALE GENOMIC DNA]</scope>
    <source>
        <strain evidence="2">Wuxi-XJTLU</strain>
    </source>
</reference>
<dbReference type="GO" id="GO:0005634">
    <property type="term" value="C:nucleus"/>
    <property type="evidence" value="ECO:0007669"/>
    <property type="project" value="TreeGrafter"/>
</dbReference>
<dbReference type="Gene3D" id="1.10.10.1210">
    <property type="entry name" value="MAGE homology domain, winged helix WH2 motif"/>
    <property type="match status" value="1"/>
</dbReference>
<gene>
    <name evidence="2" type="ORF">BIW11_10693</name>
</gene>
<evidence type="ECO:0000313" key="2">
    <source>
        <dbReference type="EMBL" id="OQR71935.1"/>
    </source>
</evidence>
<dbReference type="InterPro" id="IPR041898">
    <property type="entry name" value="MAGE_WH1"/>
</dbReference>
<dbReference type="PROSITE" id="PS50838">
    <property type="entry name" value="MAGE"/>
    <property type="match status" value="1"/>
</dbReference>